<proteinExistence type="predicted"/>
<dbReference type="RefSeq" id="WP_191650630.1">
    <property type="nucleotide sequence ID" value="NZ_CABVIK010000012.1"/>
</dbReference>
<evidence type="ECO:0008006" key="3">
    <source>
        <dbReference type="Google" id="ProtNLM"/>
    </source>
</evidence>
<gene>
    <name evidence="1" type="ORF">PS870_03724</name>
</gene>
<evidence type="ECO:0000313" key="1">
    <source>
        <dbReference type="EMBL" id="VVP19060.1"/>
    </source>
</evidence>
<dbReference type="EMBL" id="CABVIK010000012">
    <property type="protein sequence ID" value="VVP19060.1"/>
    <property type="molecule type" value="Genomic_DNA"/>
</dbReference>
<reference evidence="1 2" key="1">
    <citation type="submission" date="2019-09" db="EMBL/GenBank/DDBJ databases">
        <authorList>
            <person name="Chandra G."/>
            <person name="Truman W A."/>
        </authorList>
    </citation>
    <scope>NUCLEOTIDE SEQUENCE [LARGE SCALE GENOMIC DNA]</scope>
    <source>
        <strain evidence="1">PS870</strain>
    </source>
</reference>
<organism evidence="1 2">
    <name type="scientific">Pseudomonas fluorescens</name>
    <dbReference type="NCBI Taxonomy" id="294"/>
    <lineage>
        <taxon>Bacteria</taxon>
        <taxon>Pseudomonadati</taxon>
        <taxon>Pseudomonadota</taxon>
        <taxon>Gammaproteobacteria</taxon>
        <taxon>Pseudomonadales</taxon>
        <taxon>Pseudomonadaceae</taxon>
        <taxon>Pseudomonas</taxon>
    </lineage>
</organism>
<accession>A0A5E7LXM5</accession>
<dbReference type="AlphaFoldDB" id="A0A5E7LXM5"/>
<protein>
    <recommendedName>
        <fullName evidence="3">DUF3077 domain-containing protein</fullName>
    </recommendedName>
</protein>
<dbReference type="Proteomes" id="UP000349468">
    <property type="component" value="Unassembled WGS sequence"/>
</dbReference>
<evidence type="ECO:0000313" key="2">
    <source>
        <dbReference type="Proteomes" id="UP000349468"/>
    </source>
</evidence>
<sequence length="92" mass="9802">MNKLIPLTTNPSKNAVLLIDASATYADIQEYAEQRLCAAKALLFSLSCMGINRADAKDVNGIADAAYLLLEDASDLFNAARKAAGREGVRNA</sequence>
<name>A0A5E7LXM5_PSEFL</name>